<keyword evidence="5 7" id="KW-0472">Membrane</keyword>
<dbReference type="STRING" id="29539.SAMN02745716_1691"/>
<feature type="signal peptide" evidence="8">
    <location>
        <begin position="1"/>
        <end position="30"/>
    </location>
</feature>
<dbReference type="Pfam" id="PF04347">
    <property type="entry name" value="FliO"/>
    <property type="match status" value="1"/>
</dbReference>
<dbReference type="EMBL" id="FNWJ01000002">
    <property type="protein sequence ID" value="SEH14629.1"/>
    <property type="molecule type" value="Genomic_DNA"/>
</dbReference>
<protein>
    <submittedName>
        <fullName evidence="9">Flagellar biosynthetic protein FliO</fullName>
    </submittedName>
</protein>
<evidence type="ECO:0000256" key="1">
    <source>
        <dbReference type="ARBA" id="ARBA00004236"/>
    </source>
</evidence>
<evidence type="ECO:0000256" key="8">
    <source>
        <dbReference type="SAM" id="SignalP"/>
    </source>
</evidence>
<evidence type="ECO:0000256" key="5">
    <source>
        <dbReference type="ARBA" id="ARBA00023136"/>
    </source>
</evidence>
<dbReference type="AlphaFoldDB" id="A0A1H6FV14"/>
<dbReference type="GO" id="GO:0016020">
    <property type="term" value="C:membrane"/>
    <property type="evidence" value="ECO:0007669"/>
    <property type="project" value="InterPro"/>
</dbReference>
<evidence type="ECO:0000256" key="2">
    <source>
        <dbReference type="ARBA" id="ARBA00022475"/>
    </source>
</evidence>
<evidence type="ECO:0000313" key="9">
    <source>
        <dbReference type="EMBL" id="SEH14629.1"/>
    </source>
</evidence>
<keyword evidence="10" id="KW-1185">Reference proteome</keyword>
<keyword evidence="9" id="KW-0282">Flagellum</keyword>
<reference evidence="10" key="1">
    <citation type="submission" date="2016-10" db="EMBL/GenBank/DDBJ databases">
        <authorList>
            <person name="Varghese N."/>
            <person name="Submissions S."/>
        </authorList>
    </citation>
    <scope>NUCLEOTIDE SEQUENCE [LARGE SCALE GENOMIC DNA]</scope>
    <source>
        <strain evidence="10">ATCC 35263</strain>
    </source>
</reference>
<feature type="chain" id="PRO_5013588244" evidence="8">
    <location>
        <begin position="31"/>
        <end position="182"/>
    </location>
</feature>
<keyword evidence="8" id="KW-0732">Signal</keyword>
<evidence type="ECO:0000256" key="3">
    <source>
        <dbReference type="ARBA" id="ARBA00022692"/>
    </source>
</evidence>
<sequence length="182" mass="18793">MVTRATALSLRVAGLGGALLVSVLAPPAEAARDLGERTPLDLGPAPDPAQAASTGGGSGLGRMLLGLVIVVAAIYGLYWVMRRFKLGAQPRVQGRALRQLAALPLAPGRSLHLVQVGRQVVLVASAERCVTALARFDEREAAAQGFPTLGDEGESASAPALASGRGLAAELVERLRRMTVRG</sequence>
<feature type="transmembrane region" description="Helical" evidence="7">
    <location>
        <begin position="63"/>
        <end position="81"/>
    </location>
</feature>
<keyword evidence="9" id="KW-0969">Cilium</keyword>
<keyword evidence="2" id="KW-1003">Cell membrane</keyword>
<evidence type="ECO:0000256" key="7">
    <source>
        <dbReference type="SAM" id="Phobius"/>
    </source>
</evidence>
<dbReference type="Proteomes" id="UP000222056">
    <property type="component" value="Unassembled WGS sequence"/>
</dbReference>
<dbReference type="GO" id="GO:0044781">
    <property type="term" value="P:bacterial-type flagellum organization"/>
    <property type="evidence" value="ECO:0007669"/>
    <property type="project" value="InterPro"/>
</dbReference>
<evidence type="ECO:0000256" key="6">
    <source>
        <dbReference type="SAM" id="MobiDB-lite"/>
    </source>
</evidence>
<keyword evidence="4 7" id="KW-1133">Transmembrane helix</keyword>
<proteinExistence type="predicted"/>
<dbReference type="InterPro" id="IPR022781">
    <property type="entry name" value="Flagellar_biosynth_FliO"/>
</dbReference>
<evidence type="ECO:0000256" key="4">
    <source>
        <dbReference type="ARBA" id="ARBA00022989"/>
    </source>
</evidence>
<keyword evidence="3 7" id="KW-0812">Transmembrane</keyword>
<gene>
    <name evidence="9" type="ORF">SAMN02745716_1691</name>
</gene>
<feature type="region of interest" description="Disordered" evidence="6">
    <location>
        <begin position="36"/>
        <end position="56"/>
    </location>
</feature>
<comment type="subcellular location">
    <subcellularLocation>
        <location evidence="1">Cell membrane</location>
    </subcellularLocation>
</comment>
<name>A0A1H6FV14_THEAL</name>
<organism evidence="9 10">
    <name type="scientific">Thermoleophilum album</name>
    <dbReference type="NCBI Taxonomy" id="29539"/>
    <lineage>
        <taxon>Bacteria</taxon>
        <taxon>Bacillati</taxon>
        <taxon>Actinomycetota</taxon>
        <taxon>Thermoleophilia</taxon>
        <taxon>Thermoleophilales</taxon>
        <taxon>Thermoleophilaceae</taxon>
        <taxon>Thermoleophilum</taxon>
    </lineage>
</organism>
<evidence type="ECO:0000313" key="10">
    <source>
        <dbReference type="Proteomes" id="UP000222056"/>
    </source>
</evidence>
<keyword evidence="9" id="KW-0966">Cell projection</keyword>
<accession>A0A1H6FV14</accession>